<evidence type="ECO:0000256" key="1">
    <source>
        <dbReference type="ARBA" id="ARBA00009121"/>
    </source>
</evidence>
<accession>A0A9N9N116</accession>
<dbReference type="SMART" id="SM00494">
    <property type="entry name" value="ChtBD2"/>
    <property type="match status" value="3"/>
</dbReference>
<feature type="chain" id="PRO_5040378296" description="Chitinase" evidence="3">
    <location>
        <begin position="24"/>
        <end position="2201"/>
    </location>
</feature>
<feature type="domain" description="Chitin-binding type-2" evidence="4">
    <location>
        <begin position="373"/>
        <end position="438"/>
    </location>
</feature>
<dbReference type="PANTHER" id="PTHR11177:SF235">
    <property type="entry name" value="CHITINASE-LIKE PROTEIN IDGF1-RELATED"/>
    <property type="match status" value="1"/>
</dbReference>
<organism evidence="6 7">
    <name type="scientific">Ceutorhynchus assimilis</name>
    <name type="common">cabbage seed weevil</name>
    <dbReference type="NCBI Taxonomy" id="467358"/>
    <lineage>
        <taxon>Eukaryota</taxon>
        <taxon>Metazoa</taxon>
        <taxon>Ecdysozoa</taxon>
        <taxon>Arthropoda</taxon>
        <taxon>Hexapoda</taxon>
        <taxon>Insecta</taxon>
        <taxon>Pterygota</taxon>
        <taxon>Neoptera</taxon>
        <taxon>Endopterygota</taxon>
        <taxon>Coleoptera</taxon>
        <taxon>Polyphaga</taxon>
        <taxon>Cucujiformia</taxon>
        <taxon>Curculionidae</taxon>
        <taxon>Ceutorhynchinae</taxon>
        <taxon>Ceutorhynchus</taxon>
    </lineage>
</organism>
<sequence>MIIDNMKTFFFGVVLTCFTVIGASKDCKQLSTSKLICYYSTVEDVIEGCYCTHIILPANSDVKAVEKLKERYKGAKVYVSVNEFNQGLIDLLKTHKIDGLEIALKKLDTKNDISDFISTIKTKIGNDLDVVLSVPAKADLVAKYFDFKSLSKHVDLYVLQTAFLGASSNVTFHPSRLSGMWDVQNTDSVVDLVSGLGAPLSKLVIAAPVQAFQFTLQNEEYTAPGSPALELQTLTRNELCKLIQSNRNWTLERDEDQAGPYIFSKNHWIAFEDSKSIDIKVKYSKIRGLAGVALKDLTQDGAQCGSSILEATYNGLSRQARAPRGAVLHSLEREMVDGSAKQLDSIQLSPYKISRIIDTEGKIHVVRQDTRTEFQCSRQGYFVHPRSCNRFYRCVKFNQLSDDYNVFEFDCPSGLAFDERVEVCVWPGSLPHGTPCSGSSEIAPVPKQRFSCPSEPGYYADPENCRWFFACLDHGKSALAAYEFRCPYGLVFDGDRLVCEWPWLVPRCSNGLGVGLDSSYYYGNDAVKGPQSAGVILQNYNGLGQLGAVKLGGLSGKIEKPIATVYSNVVGQGSGAGYLQLPLKTSQALENAGLLRVNNGAGYGGSVLANINQYDQQGAHELNKASVLIGQNQGSNINGVGKQATASILVNSGQHDQSANYQESNSHLIKGAVSSQSFNNQASNIEGHQQNSYVKNNEAISNQHFNQFQVDAELAKQINIIGGGYSIVGTPSNLHIPINENGLPLSKSPTNQVVPIPGKSVSSFDTVQSGVIANIPEYQYKINSLEDAGLVANISSNFPNFVVQSAANEATIRDQLSRGLTAALNPITVVSQDVYSIQQQPGTVFKQPQNNAAIISKFSIRKPTKTVVEDYTYQKPLYQQPQLLSTYTYQPPVQKQPLTQYTYQSVAQNSAIRPMHAYSYQPTGGSYQYANIQNKQQQFNGNSVKATYQYSTPRPETVSVVYSTPKPVQPAVVTSYYNTGSIKANSDVVEQQNIGYSYPTPQVPVVYSTPKPAQPAVISSYYNLGFTKANSDSSVVDQQNIDIGYTYPRPEVKFEEAPVVYSTPKPVQPAVITSYYNTGSVKANSDVIEQQNTGYTYPRPEVKFEESPVVYSTPKPVQPAVVTSYYNTGSIKANTNTFVEQQNIGYSYPRPEVKFEEASVVYSTPKPIQPAVISGYHNTGSIKANTDTVVEQQNIEYTYPRPEVKFEEAAVVYSTPKPVQPAVVTSYYNIGSTKANSDNSVVNQQNIDIGYTYPRPEVKFEEAPVVYSTPKPVQPAVVSSYYNTESIKANKDTIVEQQNIGYSYPRPEVKFEEAPVVYSTPKPIQPAVVSSYYNLGSTNANSDVAVKQKNIGYSYPKPEVKFEEAPVVYSTSKPVQPSVVTSYYNTGSIKANTNTVVEQQNIGYSYPKPEVKFEEAPLVYSAPKPVQPAVVTSYYNIGSNKANSDTSVVEQQNIGIGYNYPKPEVKFEEAPVVYSTPKPVQPAIVTSYYNIGSTKTDSGTVLEQQNIEYTYPRPEVKFNEAPVVYSTQKPVTQYYNHPSSTPQPQAAVVTNQFDIESTKTDLEQHIGYNYPQQEVKFDYSTPKPAQPAVVSSYYNLGSSKTSSDVVVEQKNIGYSYPRPAVKFEEAPVVYSTPKPVQPAVVASYYNLGSTKTDSNTVLKQQNIGYTYSRPEVKFNEAPVTTSTPVTHYYNLPASTPQPQAAVVTNQFNIESTKADLEQHIGFTYPQSEVKFDYSTTLKPVTEYYHEPSSTPQPAVVNSYFNIGSTKTGYSYPQQEIEIKPRPSIVAESNKGYNYPKPTLKFEEERLPVQEVPFVKKTAYVTGQENYNQAKVVVENYEFPEYEKVFGERTQQSTPKPTFTSTIKTIIARKKVQPVVTTYDSRLTSTPTVTTRPILKSTTVEPVRTYLPVTSTVATTSALPKRTKTKVVEQYVASRDYLPSRNYLPTREYLPATTEEPEITTLSREYLPIRTRLRITTTGSPGNKIPSRPVTVIKQNDAHPLLSAKLGAQCTCVSNTLKLRKKQKIIVVEEEDDDDGYEVDNVVDSYEPGKIVDITPVPVTSTLEPQVYVRKRVKVTKKNSTFVDDDREIVKAVRTGLKLVKQAAKEGTQEALAKQFDRYGPGGLRGKSETLQGTVDCQRAGLFRHPSQCNKFYACRWDCTKNRFTLHVFNCPVHLTFDNSLGACNWPSQGPACVENTLITSD</sequence>
<dbReference type="SUPFAM" id="SSF51445">
    <property type="entry name" value="(Trans)glycosidases"/>
    <property type="match status" value="1"/>
</dbReference>
<dbReference type="Pfam" id="PF00704">
    <property type="entry name" value="Glyco_hydro_18"/>
    <property type="match status" value="1"/>
</dbReference>
<feature type="signal peptide" evidence="3">
    <location>
        <begin position="1"/>
        <end position="23"/>
    </location>
</feature>
<dbReference type="PROSITE" id="PS51910">
    <property type="entry name" value="GH18_2"/>
    <property type="match status" value="1"/>
</dbReference>
<keyword evidence="3" id="KW-0732">Signal</keyword>
<dbReference type="Proteomes" id="UP001152799">
    <property type="component" value="Chromosome 9"/>
</dbReference>
<dbReference type="SUPFAM" id="SSF57625">
    <property type="entry name" value="Invertebrate chitin-binding proteins"/>
    <property type="match status" value="3"/>
</dbReference>
<dbReference type="InterPro" id="IPR050314">
    <property type="entry name" value="Glycosyl_Hydrlase_18"/>
</dbReference>
<dbReference type="OrthoDB" id="76388at2759"/>
<evidence type="ECO:0008006" key="8">
    <source>
        <dbReference type="Google" id="ProtNLM"/>
    </source>
</evidence>
<dbReference type="InterPro" id="IPR011583">
    <property type="entry name" value="Chitinase_II/V-like_cat"/>
</dbReference>
<keyword evidence="7" id="KW-1185">Reference proteome</keyword>
<name>A0A9N9N116_9CUCU</name>
<feature type="domain" description="Chitin-binding type-2" evidence="4">
    <location>
        <begin position="2133"/>
        <end position="2194"/>
    </location>
</feature>
<feature type="domain" description="Chitin-binding type-2" evidence="4">
    <location>
        <begin position="449"/>
        <end position="510"/>
    </location>
</feature>
<dbReference type="Pfam" id="PF01607">
    <property type="entry name" value="CBM_14"/>
    <property type="match status" value="3"/>
</dbReference>
<dbReference type="GO" id="GO:0005975">
    <property type="term" value="P:carbohydrate metabolic process"/>
    <property type="evidence" value="ECO:0007669"/>
    <property type="project" value="InterPro"/>
</dbReference>
<dbReference type="GO" id="GO:0005576">
    <property type="term" value="C:extracellular region"/>
    <property type="evidence" value="ECO:0007669"/>
    <property type="project" value="InterPro"/>
</dbReference>
<evidence type="ECO:0000313" key="7">
    <source>
        <dbReference type="Proteomes" id="UP001152799"/>
    </source>
</evidence>
<dbReference type="GO" id="GO:0004568">
    <property type="term" value="F:chitinase activity"/>
    <property type="evidence" value="ECO:0007669"/>
    <property type="project" value="TreeGrafter"/>
</dbReference>
<evidence type="ECO:0000313" key="6">
    <source>
        <dbReference type="EMBL" id="CAG9773991.1"/>
    </source>
</evidence>
<dbReference type="PANTHER" id="PTHR11177">
    <property type="entry name" value="CHITINASE"/>
    <property type="match status" value="1"/>
</dbReference>
<gene>
    <name evidence="6" type="ORF">CEUTPL_LOCUS14375</name>
</gene>
<evidence type="ECO:0000259" key="5">
    <source>
        <dbReference type="PROSITE" id="PS51910"/>
    </source>
</evidence>
<dbReference type="EMBL" id="OU892285">
    <property type="protein sequence ID" value="CAG9773991.1"/>
    <property type="molecule type" value="Genomic_DNA"/>
</dbReference>
<dbReference type="PROSITE" id="PS50940">
    <property type="entry name" value="CHIT_BIND_II"/>
    <property type="match status" value="3"/>
</dbReference>
<evidence type="ECO:0000256" key="2">
    <source>
        <dbReference type="ARBA" id="ARBA00022669"/>
    </source>
</evidence>
<keyword evidence="2" id="KW-0147">Chitin-binding</keyword>
<dbReference type="Gene3D" id="3.10.50.10">
    <property type="match status" value="1"/>
</dbReference>
<dbReference type="InterPro" id="IPR017853">
    <property type="entry name" value="GH"/>
</dbReference>
<comment type="similarity">
    <text evidence="1">Belongs to the glycosyl hydrolase 18 family. Chitinase class II subfamily.</text>
</comment>
<dbReference type="Gene3D" id="3.20.20.80">
    <property type="entry name" value="Glycosidases"/>
    <property type="match status" value="1"/>
</dbReference>
<dbReference type="SMART" id="SM00636">
    <property type="entry name" value="Glyco_18"/>
    <property type="match status" value="1"/>
</dbReference>
<dbReference type="Gene3D" id="2.170.140.10">
    <property type="entry name" value="Chitin binding domain"/>
    <property type="match status" value="3"/>
</dbReference>
<reference evidence="6" key="1">
    <citation type="submission" date="2022-01" db="EMBL/GenBank/DDBJ databases">
        <authorList>
            <person name="King R."/>
        </authorList>
    </citation>
    <scope>NUCLEOTIDE SEQUENCE</scope>
</reference>
<protein>
    <recommendedName>
        <fullName evidence="8">Chitinase</fullName>
    </recommendedName>
</protein>
<dbReference type="InterPro" id="IPR029070">
    <property type="entry name" value="Chitinase_insertion_sf"/>
</dbReference>
<proteinExistence type="inferred from homology"/>
<dbReference type="GO" id="GO:0008061">
    <property type="term" value="F:chitin binding"/>
    <property type="evidence" value="ECO:0007669"/>
    <property type="project" value="UniProtKB-KW"/>
</dbReference>
<dbReference type="InterPro" id="IPR036508">
    <property type="entry name" value="Chitin-bd_dom_sf"/>
</dbReference>
<feature type="domain" description="GH18" evidence="5">
    <location>
        <begin position="1"/>
        <end position="319"/>
    </location>
</feature>
<evidence type="ECO:0000259" key="4">
    <source>
        <dbReference type="PROSITE" id="PS50940"/>
    </source>
</evidence>
<dbReference type="InterPro" id="IPR002557">
    <property type="entry name" value="Chitin-bd_dom"/>
</dbReference>
<dbReference type="GO" id="GO:0006032">
    <property type="term" value="P:chitin catabolic process"/>
    <property type="evidence" value="ECO:0007669"/>
    <property type="project" value="TreeGrafter"/>
</dbReference>
<dbReference type="InterPro" id="IPR001223">
    <property type="entry name" value="Glyco_hydro18_cat"/>
</dbReference>
<evidence type="ECO:0000256" key="3">
    <source>
        <dbReference type="SAM" id="SignalP"/>
    </source>
</evidence>